<feature type="domain" description="F5/8 type C" evidence="3">
    <location>
        <begin position="113"/>
        <end position="254"/>
    </location>
</feature>
<dbReference type="InterPro" id="IPR043159">
    <property type="entry name" value="Lectin_gal-bd_sf"/>
</dbReference>
<dbReference type="PANTHER" id="PTHR24543:SF317">
    <property type="entry name" value="LACTADHERIN"/>
    <property type="match status" value="1"/>
</dbReference>
<dbReference type="Pfam" id="PF02140">
    <property type="entry name" value="SUEL_Lectin"/>
    <property type="match status" value="1"/>
</dbReference>
<evidence type="ECO:0000313" key="6">
    <source>
        <dbReference type="Proteomes" id="UP000265000"/>
    </source>
</evidence>
<reference evidence="5" key="2">
    <citation type="submission" date="2025-09" db="UniProtKB">
        <authorList>
            <consortium name="Ensembl"/>
        </authorList>
    </citation>
    <scope>IDENTIFICATION</scope>
</reference>
<dbReference type="CDD" id="cd22823">
    <property type="entry name" value="Gal_Rha_Lectin"/>
    <property type="match status" value="1"/>
</dbReference>
<dbReference type="GO" id="GO:0030246">
    <property type="term" value="F:carbohydrate binding"/>
    <property type="evidence" value="ECO:0007669"/>
    <property type="project" value="InterPro"/>
</dbReference>
<reference evidence="5" key="1">
    <citation type="submission" date="2025-08" db="UniProtKB">
        <authorList>
            <consortium name="Ensembl"/>
        </authorList>
    </citation>
    <scope>IDENTIFICATION</scope>
</reference>
<keyword evidence="2" id="KW-0677">Repeat</keyword>
<evidence type="ECO:0000256" key="2">
    <source>
        <dbReference type="ARBA" id="ARBA00022737"/>
    </source>
</evidence>
<comment type="similarity">
    <text evidence="1">Belongs to the neurexin family.</text>
</comment>
<dbReference type="Pfam" id="PF00754">
    <property type="entry name" value="F5_F8_type_C"/>
    <property type="match status" value="1"/>
</dbReference>
<dbReference type="Gene3D" id="2.60.120.260">
    <property type="entry name" value="Galactose-binding domain-like"/>
    <property type="match status" value="1"/>
</dbReference>
<sequence>MSCFFSGRTPEPPPPHNGFMTALVCQGSAAVLHCPQESVINIQSVFYGRKSDDICPHFEGSEGSCTVEGVLPHYRKACDNRPFCFAFAHTEEDPCPTISKYLEIVYSCEQKVCLHGLGVEDGNVTDFQLSASSSIGSFTADKARLNGNSCWMPSGSATSSWIQVNLGQTRKVTGIVIQGCPQNDHWVTKFKLQHSMDGTSWTDYSADGDFFPGSTDRDTPDTQLLGTPVSAQYVRLLPLEFSGQAGLRFDVLGCTPDYAITCASKSNFSFANDQMT</sequence>
<dbReference type="CDD" id="cd00057">
    <property type="entry name" value="FA58C"/>
    <property type="match status" value="1"/>
</dbReference>
<dbReference type="FunFam" id="2.60.120.260:FF:000016">
    <property type="entry name" value="Contactin-associated protein-like 4 isoform 1"/>
    <property type="match status" value="1"/>
</dbReference>
<name>A0A3Q2NUB8_FUNHE</name>
<accession>A0A3Q2NUB8</accession>
<dbReference type="STRING" id="8078.ENSFHEP00000002914"/>
<dbReference type="InterPro" id="IPR000421">
    <property type="entry name" value="FA58C"/>
</dbReference>
<dbReference type="SUPFAM" id="SSF49785">
    <property type="entry name" value="Galactose-binding domain-like"/>
    <property type="match status" value="1"/>
</dbReference>
<evidence type="ECO:0000259" key="3">
    <source>
        <dbReference type="PROSITE" id="PS50022"/>
    </source>
</evidence>
<feature type="domain" description="SUEL-type lectin" evidence="4">
    <location>
        <begin position="24"/>
        <end position="109"/>
    </location>
</feature>
<dbReference type="InterPro" id="IPR000922">
    <property type="entry name" value="Lectin_gal-bd_dom"/>
</dbReference>
<dbReference type="InterPro" id="IPR008979">
    <property type="entry name" value="Galactose-bd-like_sf"/>
</dbReference>
<dbReference type="PROSITE" id="PS50022">
    <property type="entry name" value="FA58C_3"/>
    <property type="match status" value="1"/>
</dbReference>
<dbReference type="PANTHER" id="PTHR24543">
    <property type="entry name" value="MULTICOPPER OXIDASE-RELATED"/>
    <property type="match status" value="1"/>
</dbReference>
<dbReference type="SMART" id="SM00231">
    <property type="entry name" value="FA58C"/>
    <property type="match status" value="1"/>
</dbReference>
<dbReference type="AlphaFoldDB" id="A0A3Q2NUB8"/>
<protein>
    <recommendedName>
        <fullName evidence="7">F5/8 type C domain-containing protein</fullName>
    </recommendedName>
</protein>
<proteinExistence type="inferred from homology"/>
<keyword evidence="6" id="KW-1185">Reference proteome</keyword>
<dbReference type="Proteomes" id="UP000265000">
    <property type="component" value="Unplaced"/>
</dbReference>
<evidence type="ECO:0000313" key="5">
    <source>
        <dbReference type="Ensembl" id="ENSFHEP00000002914.1"/>
    </source>
</evidence>
<dbReference type="PROSITE" id="PS50228">
    <property type="entry name" value="SUEL_LECTIN"/>
    <property type="match status" value="1"/>
</dbReference>
<evidence type="ECO:0000259" key="4">
    <source>
        <dbReference type="PROSITE" id="PS50228"/>
    </source>
</evidence>
<dbReference type="Gene3D" id="2.60.120.740">
    <property type="match status" value="1"/>
</dbReference>
<dbReference type="Ensembl" id="ENSFHET00000011434.1">
    <property type="protein sequence ID" value="ENSFHEP00000002914.1"/>
    <property type="gene ID" value="ENSFHEG00000003737.1"/>
</dbReference>
<organism evidence="5 6">
    <name type="scientific">Fundulus heteroclitus</name>
    <name type="common">Killifish</name>
    <name type="synonym">Mummichog</name>
    <dbReference type="NCBI Taxonomy" id="8078"/>
    <lineage>
        <taxon>Eukaryota</taxon>
        <taxon>Metazoa</taxon>
        <taxon>Chordata</taxon>
        <taxon>Craniata</taxon>
        <taxon>Vertebrata</taxon>
        <taxon>Euteleostomi</taxon>
        <taxon>Actinopterygii</taxon>
        <taxon>Neopterygii</taxon>
        <taxon>Teleostei</taxon>
        <taxon>Neoteleostei</taxon>
        <taxon>Acanthomorphata</taxon>
        <taxon>Ovalentaria</taxon>
        <taxon>Atherinomorphae</taxon>
        <taxon>Cyprinodontiformes</taxon>
        <taxon>Fundulidae</taxon>
        <taxon>Fundulus</taxon>
    </lineage>
</organism>
<evidence type="ECO:0008006" key="7">
    <source>
        <dbReference type="Google" id="ProtNLM"/>
    </source>
</evidence>
<dbReference type="GeneTree" id="ENSGT00940000166846"/>
<evidence type="ECO:0000256" key="1">
    <source>
        <dbReference type="ARBA" id="ARBA00010241"/>
    </source>
</evidence>